<dbReference type="RefSeq" id="WP_020509376.1">
    <property type="nucleotide sequence ID" value="NZ_JBIAZU010000001.1"/>
</dbReference>
<keyword evidence="3" id="KW-1133">Transmembrane helix</keyword>
<feature type="domain" description="GH16" evidence="4">
    <location>
        <begin position="98"/>
        <end position="372"/>
    </location>
</feature>
<comment type="similarity">
    <text evidence="1">Belongs to the glycosyl hydrolase 16 family.</text>
</comment>
<feature type="compositionally biased region" description="Low complexity" evidence="2">
    <location>
        <begin position="59"/>
        <end position="105"/>
    </location>
</feature>
<dbReference type="PANTHER" id="PTHR10963">
    <property type="entry name" value="GLYCOSYL HYDROLASE-RELATED"/>
    <property type="match status" value="1"/>
</dbReference>
<keyword evidence="5" id="KW-0378">Hydrolase</keyword>
<feature type="region of interest" description="Disordered" evidence="2">
    <location>
        <begin position="48"/>
        <end position="105"/>
    </location>
</feature>
<evidence type="ECO:0000259" key="4">
    <source>
        <dbReference type="PROSITE" id="PS51762"/>
    </source>
</evidence>
<dbReference type="Proteomes" id="UP001602245">
    <property type="component" value="Unassembled WGS sequence"/>
</dbReference>
<dbReference type="PANTHER" id="PTHR10963:SF55">
    <property type="entry name" value="GLYCOSIDE HYDROLASE FAMILY 16 PROTEIN"/>
    <property type="match status" value="1"/>
</dbReference>
<comment type="caution">
    <text evidence="5">The sequence shown here is derived from an EMBL/GenBank/DDBJ whole genome shotgun (WGS) entry which is preliminary data.</text>
</comment>
<dbReference type="InterPro" id="IPR013320">
    <property type="entry name" value="ConA-like_dom_sf"/>
</dbReference>
<evidence type="ECO:0000256" key="1">
    <source>
        <dbReference type="ARBA" id="ARBA00006865"/>
    </source>
</evidence>
<proteinExistence type="inferred from homology"/>
<keyword evidence="3" id="KW-0812">Transmembrane</keyword>
<dbReference type="Gene3D" id="2.60.120.200">
    <property type="match status" value="1"/>
</dbReference>
<sequence length="372" mass="38049">MPDMYDPAPPGVGGRHAAPVSKVAIVGAAAAVLVLVGAVAVFAAGRGSGAGNGGDDQRAAPAAEATGTKAAQSAAGAAKPSAKPAKSATSAAATKKPATTAATTKPGGFKTTFYDSFDGKAGTGLDTSRYRYDTGPGSKFGTGEIETMTDSTRNVFHDGQGHLVLRALHSGDDPGSGWTSGRFETESSAFGAAKGGVVRMEASIQQPNVTKSNGAGYWPAFWMLGNGLRNGGSWPSIGEVDILEDINGRSSVFGTLHCGSNPGGPCGESTGIGSGERACAGCQTGFHTYAVEIDRSVAPEQIRWYLDGRNYFTLKQTRVDATTWSKAVDHPFFIIFDLAMGGGFPAAFGGGPNGDTVSGGQMKIDYLAVYNK</sequence>
<keyword evidence="6" id="KW-1185">Reference proteome</keyword>
<accession>A0ABW6W6V6</accession>
<evidence type="ECO:0000313" key="6">
    <source>
        <dbReference type="Proteomes" id="UP001602245"/>
    </source>
</evidence>
<dbReference type="GO" id="GO:0016787">
    <property type="term" value="F:hydrolase activity"/>
    <property type="evidence" value="ECO:0007669"/>
    <property type="project" value="UniProtKB-KW"/>
</dbReference>
<dbReference type="PROSITE" id="PS51762">
    <property type="entry name" value="GH16_2"/>
    <property type="match status" value="1"/>
</dbReference>
<gene>
    <name evidence="5" type="ORF">ACFY35_06325</name>
</gene>
<reference evidence="5 6" key="1">
    <citation type="submission" date="2024-10" db="EMBL/GenBank/DDBJ databases">
        <title>The Natural Products Discovery Center: Release of the First 8490 Sequenced Strains for Exploring Actinobacteria Biosynthetic Diversity.</title>
        <authorList>
            <person name="Kalkreuter E."/>
            <person name="Kautsar S.A."/>
            <person name="Yang D."/>
            <person name="Bader C.D."/>
            <person name="Teijaro C.N."/>
            <person name="Fluegel L."/>
            <person name="Davis C.M."/>
            <person name="Simpson J.R."/>
            <person name="Lauterbach L."/>
            <person name="Steele A.D."/>
            <person name="Gui C."/>
            <person name="Meng S."/>
            <person name="Li G."/>
            <person name="Viehrig K."/>
            <person name="Ye F."/>
            <person name="Su P."/>
            <person name="Kiefer A.F."/>
            <person name="Nichols A."/>
            <person name="Cepeda A.J."/>
            <person name="Yan W."/>
            <person name="Fan B."/>
            <person name="Jiang Y."/>
            <person name="Adhikari A."/>
            <person name="Zheng C.-J."/>
            <person name="Schuster L."/>
            <person name="Cowan T.M."/>
            <person name="Smanski M.J."/>
            <person name="Chevrette M.G."/>
            <person name="De Carvalho L.P.S."/>
            <person name="Shen B."/>
        </authorList>
    </citation>
    <scope>NUCLEOTIDE SEQUENCE [LARGE SCALE GENOMIC DNA]</scope>
    <source>
        <strain evidence="5 6">NPDC000087</strain>
    </source>
</reference>
<evidence type="ECO:0000313" key="5">
    <source>
        <dbReference type="EMBL" id="MFF5289033.1"/>
    </source>
</evidence>
<dbReference type="CDD" id="cd02182">
    <property type="entry name" value="GH16_Strep_laminarinase_like"/>
    <property type="match status" value="1"/>
</dbReference>
<evidence type="ECO:0000256" key="3">
    <source>
        <dbReference type="SAM" id="Phobius"/>
    </source>
</evidence>
<dbReference type="Pfam" id="PF26113">
    <property type="entry name" value="GH16_XgeA"/>
    <property type="match status" value="1"/>
</dbReference>
<name>A0ABW6W6V6_9ACTN</name>
<keyword evidence="3" id="KW-0472">Membrane</keyword>
<dbReference type="EMBL" id="JBIAZU010000001">
    <property type="protein sequence ID" value="MFF5289033.1"/>
    <property type="molecule type" value="Genomic_DNA"/>
</dbReference>
<feature type="transmembrane region" description="Helical" evidence="3">
    <location>
        <begin position="20"/>
        <end position="44"/>
    </location>
</feature>
<protein>
    <submittedName>
        <fullName evidence="5">Glycoside hydrolase family 16 protein</fullName>
    </submittedName>
</protein>
<organism evidence="5 6">
    <name type="scientific">Paractinoplanes globisporus</name>
    <dbReference type="NCBI Taxonomy" id="113565"/>
    <lineage>
        <taxon>Bacteria</taxon>
        <taxon>Bacillati</taxon>
        <taxon>Actinomycetota</taxon>
        <taxon>Actinomycetes</taxon>
        <taxon>Micromonosporales</taxon>
        <taxon>Micromonosporaceae</taxon>
        <taxon>Paractinoplanes</taxon>
    </lineage>
</organism>
<evidence type="ECO:0000256" key="2">
    <source>
        <dbReference type="SAM" id="MobiDB-lite"/>
    </source>
</evidence>
<dbReference type="InterPro" id="IPR050546">
    <property type="entry name" value="Glycosyl_Hydrlase_16"/>
</dbReference>
<dbReference type="SUPFAM" id="SSF49899">
    <property type="entry name" value="Concanavalin A-like lectins/glucanases"/>
    <property type="match status" value="1"/>
</dbReference>
<dbReference type="InterPro" id="IPR000757">
    <property type="entry name" value="Beta-glucanase-like"/>
</dbReference>